<dbReference type="STRING" id="1276258.SAPIS_v1c01670"/>
<keyword evidence="3" id="KW-0547">Nucleotide-binding</keyword>
<dbReference type="PATRIC" id="fig|1276258.3.peg.161"/>
<dbReference type="InterPro" id="IPR027417">
    <property type="entry name" value="P-loop_NTPase"/>
</dbReference>
<dbReference type="AlphaFoldDB" id="V5RHU3"/>
<evidence type="ECO:0000256" key="2">
    <source>
        <dbReference type="ARBA" id="ARBA00022448"/>
    </source>
</evidence>
<organism evidence="6 7">
    <name type="scientific">Spiroplasma apis B31</name>
    <dbReference type="NCBI Taxonomy" id="1276258"/>
    <lineage>
        <taxon>Bacteria</taxon>
        <taxon>Bacillati</taxon>
        <taxon>Mycoplasmatota</taxon>
        <taxon>Mollicutes</taxon>
        <taxon>Entomoplasmatales</taxon>
        <taxon>Spiroplasmataceae</taxon>
        <taxon>Spiroplasma</taxon>
    </lineage>
</organism>
<evidence type="ECO:0000313" key="6">
    <source>
        <dbReference type="EMBL" id="AHB36013.1"/>
    </source>
</evidence>
<dbReference type="HOGENOM" id="CLU_000604_1_2_14"/>
<comment type="similarity">
    <text evidence="1">Belongs to the ABC transporter superfamily.</text>
</comment>
<evidence type="ECO:0000256" key="3">
    <source>
        <dbReference type="ARBA" id="ARBA00022741"/>
    </source>
</evidence>
<dbReference type="CDD" id="cd03230">
    <property type="entry name" value="ABC_DR_subfamily_A"/>
    <property type="match status" value="1"/>
</dbReference>
<dbReference type="Proteomes" id="UP000018550">
    <property type="component" value="Chromosome"/>
</dbReference>
<dbReference type="InterPro" id="IPR050763">
    <property type="entry name" value="ABC_transporter_ATP-binding"/>
</dbReference>
<protein>
    <submittedName>
        <fullName evidence="6">ABC transporter ATP-binding protein</fullName>
    </submittedName>
</protein>
<keyword evidence="7" id="KW-1185">Reference proteome</keyword>
<accession>V5RHU3</accession>
<dbReference type="InterPro" id="IPR017871">
    <property type="entry name" value="ABC_transporter-like_CS"/>
</dbReference>
<dbReference type="Gene3D" id="3.40.50.300">
    <property type="entry name" value="P-loop containing nucleotide triphosphate hydrolases"/>
    <property type="match status" value="1"/>
</dbReference>
<reference evidence="6 7" key="1">
    <citation type="journal article" date="2014" name="Genome Announc.">
        <title>Complete Genome Sequence of Spiroplasma apis B31T (ATCC 33834), a Bacterium Associated with May Disease of Honeybees (Apis mellifera).</title>
        <authorList>
            <person name="Ku C."/>
            <person name="Lo W.S."/>
            <person name="Chen L.L."/>
            <person name="Kuo C.H."/>
        </authorList>
    </citation>
    <scope>NUCLEOTIDE SEQUENCE [LARGE SCALE GENOMIC DNA]</scope>
    <source>
        <strain evidence="6">B31</strain>
    </source>
</reference>
<evidence type="ECO:0000259" key="5">
    <source>
        <dbReference type="PROSITE" id="PS50893"/>
    </source>
</evidence>
<proteinExistence type="inferred from homology"/>
<dbReference type="GO" id="GO:0005524">
    <property type="term" value="F:ATP binding"/>
    <property type="evidence" value="ECO:0007669"/>
    <property type="project" value="UniProtKB-KW"/>
</dbReference>
<dbReference type="PROSITE" id="PS50893">
    <property type="entry name" value="ABC_TRANSPORTER_2"/>
    <property type="match status" value="1"/>
</dbReference>
<evidence type="ECO:0000313" key="7">
    <source>
        <dbReference type="Proteomes" id="UP000018550"/>
    </source>
</evidence>
<dbReference type="RefSeq" id="WP_023788947.1">
    <property type="nucleotide sequence ID" value="NC_022998.1"/>
</dbReference>
<keyword evidence="4 6" id="KW-0067">ATP-binding</keyword>
<name>V5RHU3_SPIAP</name>
<evidence type="ECO:0000256" key="1">
    <source>
        <dbReference type="ARBA" id="ARBA00005417"/>
    </source>
</evidence>
<dbReference type="SUPFAM" id="SSF52540">
    <property type="entry name" value="P-loop containing nucleoside triphosphate hydrolases"/>
    <property type="match status" value="1"/>
</dbReference>
<dbReference type="PROSITE" id="PS00211">
    <property type="entry name" value="ABC_TRANSPORTER_1"/>
    <property type="match status" value="1"/>
</dbReference>
<sequence>MIEIKNLSKKYKFNKKSALENISFKINEKEVCLFCGPNGAGKTTTIKALFQELNYKEGEIKYNNEIMSNKDLRDFAFFPDSNNIPLSLTVRQYIEYIGNIHRINKSKLEEKLSFLVDFFGLEEHINKKLKQLSGGWKKRAIFAGTLVNEPKYIFMDEPTANLDIGSKEYFVRIVEELNKKGVTFFITTHQIEDFSEITDHLILINNGKILYDEFLDSNKADAKKIYLKYIKDESKDVKNIDNLYK</sequence>
<dbReference type="EMBL" id="CP006682">
    <property type="protein sequence ID" value="AHB36013.1"/>
    <property type="molecule type" value="Genomic_DNA"/>
</dbReference>
<keyword evidence="2" id="KW-0813">Transport</keyword>
<dbReference type="InterPro" id="IPR003593">
    <property type="entry name" value="AAA+_ATPase"/>
</dbReference>
<feature type="domain" description="ABC transporter" evidence="5">
    <location>
        <begin position="2"/>
        <end position="231"/>
    </location>
</feature>
<dbReference type="GO" id="GO:0016887">
    <property type="term" value="F:ATP hydrolysis activity"/>
    <property type="evidence" value="ECO:0007669"/>
    <property type="project" value="InterPro"/>
</dbReference>
<evidence type="ECO:0000256" key="4">
    <source>
        <dbReference type="ARBA" id="ARBA00022840"/>
    </source>
</evidence>
<dbReference type="PANTHER" id="PTHR42711">
    <property type="entry name" value="ABC TRANSPORTER ATP-BINDING PROTEIN"/>
    <property type="match status" value="1"/>
</dbReference>
<gene>
    <name evidence="6" type="ORF">SAPIS_v1c01670</name>
</gene>
<dbReference type="KEGG" id="sapi:SAPIS_v1c01670"/>
<dbReference type="eggNOG" id="COG1131">
    <property type="taxonomic scope" value="Bacteria"/>
</dbReference>
<dbReference type="OrthoDB" id="9779029at2"/>
<dbReference type="Pfam" id="PF00005">
    <property type="entry name" value="ABC_tran"/>
    <property type="match status" value="1"/>
</dbReference>
<dbReference type="PANTHER" id="PTHR42711:SF5">
    <property type="entry name" value="ABC TRANSPORTER ATP-BINDING PROTEIN NATA"/>
    <property type="match status" value="1"/>
</dbReference>
<dbReference type="SMART" id="SM00382">
    <property type="entry name" value="AAA"/>
    <property type="match status" value="1"/>
</dbReference>
<dbReference type="InterPro" id="IPR003439">
    <property type="entry name" value="ABC_transporter-like_ATP-bd"/>
</dbReference>